<dbReference type="RefSeq" id="WP_006771950.1">
    <property type="nucleotide sequence ID" value="NZ_CAJKZF010000001.1"/>
</dbReference>
<evidence type="ECO:0000313" key="1">
    <source>
        <dbReference type="EMBL" id="MUB63164.1"/>
    </source>
</evidence>
<dbReference type="Pfam" id="PF00583">
    <property type="entry name" value="Acetyltransf_1"/>
    <property type="match status" value="1"/>
</dbReference>
<dbReference type="InterPro" id="IPR016181">
    <property type="entry name" value="Acyl_CoA_acyltransferase"/>
</dbReference>
<dbReference type="Proteomes" id="UP000434223">
    <property type="component" value="Unassembled WGS sequence"/>
</dbReference>
<dbReference type="OrthoDB" id="9786032at2"/>
<dbReference type="InterPro" id="IPR000182">
    <property type="entry name" value="GNAT_dom"/>
</dbReference>
<dbReference type="PROSITE" id="PS51186">
    <property type="entry name" value="GNAT"/>
    <property type="match status" value="1"/>
</dbReference>
<comment type="caution">
    <text evidence="1">The sequence shown here is derived from an EMBL/GenBank/DDBJ whole genome shotgun (WGS) entry which is preliminary data.</text>
</comment>
<gene>
    <name evidence="1" type="ORF">GNE07_08825</name>
</gene>
<dbReference type="GO" id="GO:0016747">
    <property type="term" value="F:acyltransferase activity, transferring groups other than amino-acyl groups"/>
    <property type="evidence" value="ECO:0007669"/>
    <property type="project" value="InterPro"/>
</dbReference>
<organism evidence="1 2">
    <name type="scientific">Hungatella hathewayi</name>
    <dbReference type="NCBI Taxonomy" id="154046"/>
    <lineage>
        <taxon>Bacteria</taxon>
        <taxon>Bacillati</taxon>
        <taxon>Bacillota</taxon>
        <taxon>Clostridia</taxon>
        <taxon>Lachnospirales</taxon>
        <taxon>Lachnospiraceae</taxon>
        <taxon>Hungatella</taxon>
    </lineage>
</organism>
<dbReference type="AlphaFoldDB" id="A0A174WUD8"/>
<protein>
    <submittedName>
        <fullName evidence="1">GNAT family N-acetyltransferase</fullName>
    </submittedName>
</protein>
<dbReference type="SUPFAM" id="SSF55729">
    <property type="entry name" value="Acyl-CoA N-acyltransferases (Nat)"/>
    <property type="match status" value="1"/>
</dbReference>
<dbReference type="CDD" id="cd04301">
    <property type="entry name" value="NAT_SF"/>
    <property type="match status" value="1"/>
</dbReference>
<dbReference type="GeneID" id="93151417"/>
<evidence type="ECO:0000313" key="2">
    <source>
        <dbReference type="Proteomes" id="UP000434223"/>
    </source>
</evidence>
<name>A0A174WUD8_9FIRM</name>
<dbReference type="EMBL" id="WNME01000004">
    <property type="protein sequence ID" value="MUB63164.1"/>
    <property type="molecule type" value="Genomic_DNA"/>
</dbReference>
<sequence length="167" mass="19379">MSKEITLAKAGLSNCEELYQLQTISFHQLLEKYQDYDSNPGAETKDRTLQRLKDPFTDYYFICLSGKHIGAVRISHFETLCRLKQLFILPEFQGHGYAQQAILLAEALYPEIQRWELDTISQEAKLCHLYEKMGYTKTGRMEKIKDGMDLVYYARHTKRAGNCGRQA</sequence>
<proteinExistence type="predicted"/>
<dbReference type="Gene3D" id="3.40.630.30">
    <property type="match status" value="1"/>
</dbReference>
<reference evidence="1 2" key="1">
    <citation type="submission" date="2019-09" db="EMBL/GenBank/DDBJ databases">
        <title>Draft genome sequencing of Hungatella hathewayi 123Y-2.</title>
        <authorList>
            <person name="Lv Q."/>
            <person name="Li S."/>
        </authorList>
    </citation>
    <scope>NUCLEOTIDE SEQUENCE [LARGE SCALE GENOMIC DNA]</scope>
    <source>
        <strain evidence="1 2">123Y-2</strain>
    </source>
</reference>
<accession>A0A174WUD8</accession>